<keyword evidence="2" id="KW-0472">Membrane</keyword>
<evidence type="ECO:0000256" key="1">
    <source>
        <dbReference type="SAM" id="MobiDB-lite"/>
    </source>
</evidence>
<keyword evidence="2" id="KW-0812">Transmembrane</keyword>
<evidence type="ECO:0000313" key="3">
    <source>
        <dbReference type="EMBL" id="HIU40196.1"/>
    </source>
</evidence>
<dbReference type="AlphaFoldDB" id="A0A9D1LIP6"/>
<organism evidence="3 4">
    <name type="scientific">Candidatus Aphodocola excrementigallinarum</name>
    <dbReference type="NCBI Taxonomy" id="2840670"/>
    <lineage>
        <taxon>Bacteria</taxon>
        <taxon>Bacillati</taxon>
        <taxon>Bacillota</taxon>
        <taxon>Bacilli</taxon>
        <taxon>Candidatus Aphodocola</taxon>
    </lineage>
</organism>
<feature type="region of interest" description="Disordered" evidence="1">
    <location>
        <begin position="45"/>
        <end position="66"/>
    </location>
</feature>
<dbReference type="EMBL" id="DVMT01000028">
    <property type="protein sequence ID" value="HIU40196.1"/>
    <property type="molecule type" value="Genomic_DNA"/>
</dbReference>
<proteinExistence type="predicted"/>
<name>A0A9D1LIP6_9FIRM</name>
<feature type="transmembrane region" description="Helical" evidence="2">
    <location>
        <begin position="23"/>
        <end position="42"/>
    </location>
</feature>
<evidence type="ECO:0000313" key="4">
    <source>
        <dbReference type="Proteomes" id="UP000824074"/>
    </source>
</evidence>
<evidence type="ECO:0000256" key="2">
    <source>
        <dbReference type="SAM" id="Phobius"/>
    </source>
</evidence>
<sequence>MTFDKQVEEAKKKKLKSRITRDVVFIILGITFLAISVVMSVIEKNNEENKNNDDNKKVVTTEKQND</sequence>
<gene>
    <name evidence="3" type="ORF">IAB68_02705</name>
</gene>
<dbReference type="Proteomes" id="UP000824074">
    <property type="component" value="Unassembled WGS sequence"/>
</dbReference>
<accession>A0A9D1LIP6</accession>
<reference evidence="3" key="2">
    <citation type="journal article" date="2021" name="PeerJ">
        <title>Extensive microbial diversity within the chicken gut microbiome revealed by metagenomics and culture.</title>
        <authorList>
            <person name="Gilroy R."/>
            <person name="Ravi A."/>
            <person name="Getino M."/>
            <person name="Pursley I."/>
            <person name="Horton D.L."/>
            <person name="Alikhan N.F."/>
            <person name="Baker D."/>
            <person name="Gharbi K."/>
            <person name="Hall N."/>
            <person name="Watson M."/>
            <person name="Adriaenssens E.M."/>
            <person name="Foster-Nyarko E."/>
            <person name="Jarju S."/>
            <person name="Secka A."/>
            <person name="Antonio M."/>
            <person name="Oren A."/>
            <person name="Chaudhuri R.R."/>
            <person name="La Ragione R."/>
            <person name="Hildebrand F."/>
            <person name="Pallen M.J."/>
        </authorList>
    </citation>
    <scope>NUCLEOTIDE SEQUENCE</scope>
    <source>
        <strain evidence="3">CHK193-30670</strain>
    </source>
</reference>
<reference evidence="3" key="1">
    <citation type="submission" date="2020-10" db="EMBL/GenBank/DDBJ databases">
        <authorList>
            <person name="Gilroy R."/>
        </authorList>
    </citation>
    <scope>NUCLEOTIDE SEQUENCE</scope>
    <source>
        <strain evidence="3">CHK193-30670</strain>
    </source>
</reference>
<protein>
    <submittedName>
        <fullName evidence="3">Uncharacterized protein</fullName>
    </submittedName>
</protein>
<comment type="caution">
    <text evidence="3">The sequence shown here is derived from an EMBL/GenBank/DDBJ whole genome shotgun (WGS) entry which is preliminary data.</text>
</comment>
<keyword evidence="2" id="KW-1133">Transmembrane helix</keyword>